<sequence>MKIHWNSLLAKIILPRKFIAITLGKHVCIKRKPEEFLSDRQRERLLKHEAKHVEQYQQYGFFGFLIRYIKYHRQDGYLHNPFEVEARKAEGA</sequence>
<dbReference type="EMBL" id="LAZR01048994">
    <property type="protein sequence ID" value="KKK90666.1"/>
    <property type="molecule type" value="Genomic_DNA"/>
</dbReference>
<accession>A0A0F9C1W2</accession>
<gene>
    <name evidence="1" type="ORF">LCGC14_2720720</name>
</gene>
<name>A0A0F9C1W2_9ZZZZ</name>
<organism evidence="1">
    <name type="scientific">marine sediment metagenome</name>
    <dbReference type="NCBI Taxonomy" id="412755"/>
    <lineage>
        <taxon>unclassified sequences</taxon>
        <taxon>metagenomes</taxon>
        <taxon>ecological metagenomes</taxon>
    </lineage>
</organism>
<comment type="caution">
    <text evidence="1">The sequence shown here is derived from an EMBL/GenBank/DDBJ whole genome shotgun (WGS) entry which is preliminary data.</text>
</comment>
<protein>
    <submittedName>
        <fullName evidence="1">Uncharacterized protein</fullName>
    </submittedName>
</protein>
<dbReference type="AlphaFoldDB" id="A0A0F9C1W2"/>
<reference evidence="1" key="1">
    <citation type="journal article" date="2015" name="Nature">
        <title>Complex archaea that bridge the gap between prokaryotes and eukaryotes.</title>
        <authorList>
            <person name="Spang A."/>
            <person name="Saw J.H."/>
            <person name="Jorgensen S.L."/>
            <person name="Zaremba-Niedzwiedzka K."/>
            <person name="Martijn J."/>
            <person name="Lind A.E."/>
            <person name="van Eijk R."/>
            <person name="Schleper C."/>
            <person name="Guy L."/>
            <person name="Ettema T.J."/>
        </authorList>
    </citation>
    <scope>NUCLEOTIDE SEQUENCE</scope>
</reference>
<evidence type="ECO:0000313" key="1">
    <source>
        <dbReference type="EMBL" id="KKK90666.1"/>
    </source>
</evidence>
<proteinExistence type="predicted"/>